<evidence type="ECO:0000313" key="3">
    <source>
        <dbReference type="Proteomes" id="UP000499080"/>
    </source>
</evidence>
<dbReference type="OrthoDB" id="6567905at2759"/>
<gene>
    <name evidence="2" type="ORF">AVEN_167115_1</name>
</gene>
<feature type="compositionally biased region" description="Basic and acidic residues" evidence="1">
    <location>
        <begin position="17"/>
        <end position="36"/>
    </location>
</feature>
<dbReference type="EMBL" id="BGPR01006049">
    <property type="protein sequence ID" value="GBN15655.1"/>
    <property type="molecule type" value="Genomic_DNA"/>
</dbReference>
<accession>A0A4Y2LLI9</accession>
<evidence type="ECO:0000313" key="2">
    <source>
        <dbReference type="EMBL" id="GBN15655.1"/>
    </source>
</evidence>
<reference evidence="2 3" key="1">
    <citation type="journal article" date="2019" name="Sci. Rep.">
        <title>Orb-weaving spider Araneus ventricosus genome elucidates the spidroin gene catalogue.</title>
        <authorList>
            <person name="Kono N."/>
            <person name="Nakamura H."/>
            <person name="Ohtoshi R."/>
            <person name="Moran D.A.P."/>
            <person name="Shinohara A."/>
            <person name="Yoshida Y."/>
            <person name="Fujiwara M."/>
            <person name="Mori M."/>
            <person name="Tomita M."/>
            <person name="Arakawa K."/>
        </authorList>
    </citation>
    <scope>NUCLEOTIDE SEQUENCE [LARGE SCALE GENOMIC DNA]</scope>
</reference>
<sequence>MADDKGKDSCSRCSRLMGDESKPAQSQARRERDAKSHRLVRDRKSERIRDVAIHFIEAQVETINCGPICQFCKSTNFAAERPSDGKFNSCCKKGKSD</sequence>
<feature type="region of interest" description="Disordered" evidence="1">
    <location>
        <begin position="1"/>
        <end position="43"/>
    </location>
</feature>
<feature type="compositionally biased region" description="Basic and acidic residues" evidence="1">
    <location>
        <begin position="1"/>
        <end position="10"/>
    </location>
</feature>
<evidence type="ECO:0000256" key="1">
    <source>
        <dbReference type="SAM" id="MobiDB-lite"/>
    </source>
</evidence>
<proteinExistence type="predicted"/>
<keyword evidence="3" id="KW-1185">Reference proteome</keyword>
<name>A0A4Y2LLI9_ARAVE</name>
<comment type="caution">
    <text evidence="2">The sequence shown here is derived from an EMBL/GenBank/DDBJ whole genome shotgun (WGS) entry which is preliminary data.</text>
</comment>
<protein>
    <submittedName>
        <fullName evidence="2">Uncharacterized protein</fullName>
    </submittedName>
</protein>
<dbReference type="Proteomes" id="UP000499080">
    <property type="component" value="Unassembled WGS sequence"/>
</dbReference>
<organism evidence="2 3">
    <name type="scientific">Araneus ventricosus</name>
    <name type="common">Orbweaver spider</name>
    <name type="synonym">Epeira ventricosa</name>
    <dbReference type="NCBI Taxonomy" id="182803"/>
    <lineage>
        <taxon>Eukaryota</taxon>
        <taxon>Metazoa</taxon>
        <taxon>Ecdysozoa</taxon>
        <taxon>Arthropoda</taxon>
        <taxon>Chelicerata</taxon>
        <taxon>Arachnida</taxon>
        <taxon>Araneae</taxon>
        <taxon>Araneomorphae</taxon>
        <taxon>Entelegynae</taxon>
        <taxon>Araneoidea</taxon>
        <taxon>Araneidae</taxon>
        <taxon>Araneus</taxon>
    </lineage>
</organism>
<dbReference type="AlphaFoldDB" id="A0A4Y2LLI9"/>